<keyword evidence="8" id="KW-1185">Reference proteome</keyword>
<gene>
    <name evidence="7" type="ORF">GCM10023321_59970</name>
</gene>
<evidence type="ECO:0000256" key="4">
    <source>
        <dbReference type="ARBA" id="ARBA00023012"/>
    </source>
</evidence>
<dbReference type="SUPFAM" id="SSF55874">
    <property type="entry name" value="ATPase domain of HSP90 chaperone/DNA topoisomerase II/histidine kinase"/>
    <property type="match status" value="1"/>
</dbReference>
<protein>
    <recommendedName>
        <fullName evidence="2">histidine kinase</fullName>
        <ecNumber evidence="2">2.7.13.3</ecNumber>
    </recommendedName>
</protein>
<dbReference type="InterPro" id="IPR018490">
    <property type="entry name" value="cNMP-bd_dom_sf"/>
</dbReference>
<comment type="catalytic activity">
    <reaction evidence="1">
        <text>ATP + protein L-histidine = ADP + protein N-phospho-L-histidine.</text>
        <dbReference type="EC" id="2.7.13.3"/>
    </reaction>
</comment>
<dbReference type="SUPFAM" id="SSF51206">
    <property type="entry name" value="cAMP-binding domain-like"/>
    <property type="match status" value="1"/>
</dbReference>
<evidence type="ECO:0000259" key="6">
    <source>
        <dbReference type="PROSITE" id="PS50109"/>
    </source>
</evidence>
<dbReference type="Gene3D" id="1.10.287.130">
    <property type="match status" value="1"/>
</dbReference>
<dbReference type="RefSeq" id="WP_185059853.1">
    <property type="nucleotide sequence ID" value="NZ_BAABJP010000037.1"/>
</dbReference>
<dbReference type="InterPro" id="IPR003594">
    <property type="entry name" value="HATPase_dom"/>
</dbReference>
<dbReference type="PROSITE" id="PS50042">
    <property type="entry name" value="CNMP_BINDING_3"/>
    <property type="match status" value="1"/>
</dbReference>
<evidence type="ECO:0000313" key="8">
    <source>
        <dbReference type="Proteomes" id="UP001428817"/>
    </source>
</evidence>
<reference evidence="8" key="1">
    <citation type="journal article" date="2019" name="Int. J. Syst. Evol. Microbiol.">
        <title>The Global Catalogue of Microorganisms (GCM) 10K type strain sequencing project: providing services to taxonomists for standard genome sequencing and annotation.</title>
        <authorList>
            <consortium name="The Broad Institute Genomics Platform"/>
            <consortium name="The Broad Institute Genome Sequencing Center for Infectious Disease"/>
            <person name="Wu L."/>
            <person name="Ma J."/>
        </authorList>
    </citation>
    <scope>NUCLEOTIDE SEQUENCE [LARGE SCALE GENOMIC DNA]</scope>
    <source>
        <strain evidence="8">JCM 18303</strain>
    </source>
</reference>
<keyword evidence="3" id="KW-0418">Kinase</keyword>
<sequence length="476" mass="51126">MSVTLSHAELRELFLFADLSDLQLGWIALNADEVEVAADTEIFTEGDDAKCFWVLLSGTVATSRVIGGERVETARTDQVGVYFGAVSFYLPESLEQGYPTSARAVTDVRLLALPVGPFAAAFRDWFPMAVHLLQGMVLGTRRGQAITGQRERLLALGKLSAGLTHELNNPAAAAARATSTLRDRVAGMRHKLAMLAEGKLDTDALLALTGLQEDFADRVAEAPELSPLESSDLEDELGDWLTDHGIGGGWDLAPVFVAAGLRVSDLEKVLVAAGAESLGGAVRWLAYTVETESLLREITDSTNRITALVGAAKQYSQLDRAPYQMIDVHDGLKATLVMFAGKFAASGAGGVKLVKDFDRTLPKIPGYPAELNQVWTNIIDNALAAMAGSGVLTVRTAPDGEWLLVEIGDTGPGIPPEHRKRVFEPFFTTKGVGEGTGLGLDVSWRVVVNRHHGDLTVESQPGDTRFQIRLPLTESP</sequence>
<dbReference type="Gene3D" id="2.60.120.10">
    <property type="entry name" value="Jelly Rolls"/>
    <property type="match status" value="1"/>
</dbReference>
<dbReference type="PROSITE" id="PS50109">
    <property type="entry name" value="HIS_KIN"/>
    <property type="match status" value="1"/>
</dbReference>
<dbReference type="InterPro" id="IPR000595">
    <property type="entry name" value="cNMP-bd_dom"/>
</dbReference>
<keyword evidence="3" id="KW-0808">Transferase</keyword>
<dbReference type="InterPro" id="IPR005467">
    <property type="entry name" value="His_kinase_dom"/>
</dbReference>
<dbReference type="InterPro" id="IPR004358">
    <property type="entry name" value="Sig_transdc_His_kin-like_C"/>
</dbReference>
<dbReference type="Gene3D" id="3.30.565.10">
    <property type="entry name" value="Histidine kinase-like ATPase, C-terminal domain"/>
    <property type="match status" value="1"/>
</dbReference>
<keyword evidence="7" id="KW-0547">Nucleotide-binding</keyword>
<evidence type="ECO:0000256" key="3">
    <source>
        <dbReference type="ARBA" id="ARBA00022777"/>
    </source>
</evidence>
<dbReference type="SMART" id="SM00387">
    <property type="entry name" value="HATPase_c"/>
    <property type="match status" value="1"/>
</dbReference>
<dbReference type="InterPro" id="IPR014710">
    <property type="entry name" value="RmlC-like_jellyroll"/>
</dbReference>
<evidence type="ECO:0000256" key="1">
    <source>
        <dbReference type="ARBA" id="ARBA00000085"/>
    </source>
</evidence>
<organism evidence="7 8">
    <name type="scientific">Pseudonocardia eucalypti</name>
    <dbReference type="NCBI Taxonomy" id="648755"/>
    <lineage>
        <taxon>Bacteria</taxon>
        <taxon>Bacillati</taxon>
        <taxon>Actinomycetota</taxon>
        <taxon>Actinomycetes</taxon>
        <taxon>Pseudonocardiales</taxon>
        <taxon>Pseudonocardiaceae</taxon>
        <taxon>Pseudonocardia</taxon>
    </lineage>
</organism>
<dbReference type="Pfam" id="PF02518">
    <property type="entry name" value="HATPase_c"/>
    <property type="match status" value="1"/>
</dbReference>
<accession>A0ABP9QTM8</accession>
<dbReference type="EC" id="2.7.13.3" evidence="2"/>
<dbReference type="InterPro" id="IPR036890">
    <property type="entry name" value="HATPase_C_sf"/>
</dbReference>
<proteinExistence type="predicted"/>
<feature type="domain" description="Histidine kinase" evidence="6">
    <location>
        <begin position="290"/>
        <end position="474"/>
    </location>
</feature>
<keyword evidence="4" id="KW-0902">Two-component regulatory system</keyword>
<dbReference type="PANTHER" id="PTHR43065">
    <property type="entry name" value="SENSOR HISTIDINE KINASE"/>
    <property type="match status" value="1"/>
</dbReference>
<feature type="domain" description="Cyclic nucleotide-binding" evidence="5">
    <location>
        <begin position="15"/>
        <end position="118"/>
    </location>
</feature>
<dbReference type="CDD" id="cd00038">
    <property type="entry name" value="CAP_ED"/>
    <property type="match status" value="1"/>
</dbReference>
<dbReference type="Pfam" id="PF00027">
    <property type="entry name" value="cNMP_binding"/>
    <property type="match status" value="1"/>
</dbReference>
<dbReference type="PANTHER" id="PTHR43065:SF48">
    <property type="entry name" value="HISTIDINE KINASE"/>
    <property type="match status" value="1"/>
</dbReference>
<dbReference type="PRINTS" id="PR00344">
    <property type="entry name" value="BCTRLSENSOR"/>
</dbReference>
<evidence type="ECO:0000313" key="7">
    <source>
        <dbReference type="EMBL" id="GAA5167354.1"/>
    </source>
</evidence>
<dbReference type="Proteomes" id="UP001428817">
    <property type="component" value="Unassembled WGS sequence"/>
</dbReference>
<comment type="caution">
    <text evidence="7">The sequence shown here is derived from an EMBL/GenBank/DDBJ whole genome shotgun (WGS) entry which is preliminary data.</text>
</comment>
<dbReference type="EMBL" id="BAABJP010000037">
    <property type="protein sequence ID" value="GAA5167354.1"/>
    <property type="molecule type" value="Genomic_DNA"/>
</dbReference>
<name>A0ABP9QTM8_9PSEU</name>
<evidence type="ECO:0000256" key="2">
    <source>
        <dbReference type="ARBA" id="ARBA00012438"/>
    </source>
</evidence>
<dbReference type="SMART" id="SM00100">
    <property type="entry name" value="cNMP"/>
    <property type="match status" value="1"/>
</dbReference>
<dbReference type="GO" id="GO:0005524">
    <property type="term" value="F:ATP binding"/>
    <property type="evidence" value="ECO:0007669"/>
    <property type="project" value="UniProtKB-KW"/>
</dbReference>
<keyword evidence="7" id="KW-0067">ATP-binding</keyword>
<evidence type="ECO:0000259" key="5">
    <source>
        <dbReference type="PROSITE" id="PS50042"/>
    </source>
</evidence>